<proteinExistence type="predicted"/>
<gene>
    <name evidence="1" type="ORF">SAMN05444277_1035</name>
</gene>
<dbReference type="Proteomes" id="UP000199031">
    <property type="component" value="Unassembled WGS sequence"/>
</dbReference>
<evidence type="ECO:0000313" key="1">
    <source>
        <dbReference type="EMBL" id="SFP89101.1"/>
    </source>
</evidence>
<organism evidence="1 2">
    <name type="scientific">Parafilimonas terrae</name>
    <dbReference type="NCBI Taxonomy" id="1465490"/>
    <lineage>
        <taxon>Bacteria</taxon>
        <taxon>Pseudomonadati</taxon>
        <taxon>Bacteroidota</taxon>
        <taxon>Chitinophagia</taxon>
        <taxon>Chitinophagales</taxon>
        <taxon>Chitinophagaceae</taxon>
        <taxon>Parafilimonas</taxon>
    </lineage>
</organism>
<keyword evidence="2" id="KW-1185">Reference proteome</keyword>
<sequence>MSQSFLNAGLAKRLAEAADCFRDGKYHYFICRKTPPYDLNYTRGYDSDLDASKDADEAKFELGEEYEKFGPYKTDLADAPTFNYDAIQITFLNEGQPVSIEILEGDVDAIILSMSAYDKFLQPYYLRLYGMTVANLMRTHAIAGLTASPMSAVLHRSGSNSAFAESAKKRPGGTLLSVADYSI</sequence>
<dbReference type="OrthoDB" id="10016133at2"/>
<reference evidence="1 2" key="1">
    <citation type="submission" date="2016-10" db="EMBL/GenBank/DDBJ databases">
        <authorList>
            <person name="de Groot N.N."/>
        </authorList>
    </citation>
    <scope>NUCLEOTIDE SEQUENCE [LARGE SCALE GENOMIC DNA]</scope>
    <source>
        <strain evidence="1 2">DSM 28286</strain>
    </source>
</reference>
<dbReference type="EMBL" id="FOXQ01000003">
    <property type="protein sequence ID" value="SFP89101.1"/>
    <property type="molecule type" value="Genomic_DNA"/>
</dbReference>
<protein>
    <submittedName>
        <fullName evidence="1">Uncharacterized protein</fullName>
    </submittedName>
</protein>
<dbReference type="RefSeq" id="WP_090656249.1">
    <property type="nucleotide sequence ID" value="NZ_FOXQ01000003.1"/>
</dbReference>
<evidence type="ECO:0000313" key="2">
    <source>
        <dbReference type="Proteomes" id="UP000199031"/>
    </source>
</evidence>
<name>A0A1I5U1Q9_9BACT</name>
<dbReference type="AlphaFoldDB" id="A0A1I5U1Q9"/>
<accession>A0A1I5U1Q9</accession>